<organism evidence="2 3">
    <name type="scientific">Orbilia blumenaviensis</name>
    <dbReference type="NCBI Taxonomy" id="1796055"/>
    <lineage>
        <taxon>Eukaryota</taxon>
        <taxon>Fungi</taxon>
        <taxon>Dikarya</taxon>
        <taxon>Ascomycota</taxon>
        <taxon>Pezizomycotina</taxon>
        <taxon>Orbiliomycetes</taxon>
        <taxon>Orbiliales</taxon>
        <taxon>Orbiliaceae</taxon>
        <taxon>Orbilia</taxon>
    </lineage>
</organism>
<sequence length="495" mass="55480">MPFQHSRYQEGDSLSQTSYRGGYVSSKDPDGPPYPENYNILIICPLGMEGKEMRKLFTESHGSHSFRGDHNVYTLGKIGQHFVALGIPGSTGTTATSRIATNAWRTFPRLKYTFLVGIGAGVPRKNRKIELGDVVIGRFVYKHDWKKEITGEKQESLGHMNTVRPPEILTQLAINTTHICSDDAVGHIKDTVHHYFTVPPEYAPTIYHEGIASGDTVVKSAEFRDKVSQGDIGCIEMEAAGMAPEHNCLTIRGISDFADASKGDNWQKLAALAAATVAAYIVRRCPQFEHEEPYLSSGYKHDRLERTRVENTPGQTQATSWYHTILERIYTPTQRKTSPQLSDPMKSRSQSSLGSNSSSSLDNSPDSDTEDALFDFFWGTSWANNARSKSLSLIEYATILSKVMKRMAVRRISDQPPEEQRRVLDNLANLNGKLIQRIEEAESVDKDLAPQRLAKTEEKRKPFKGQWQENSSTVYVNITVKQEHIPHPYSDANDA</sequence>
<accession>A0AAV9U6E9</accession>
<dbReference type="PANTHER" id="PTHR46082">
    <property type="entry name" value="ATP/GTP-BINDING PROTEIN-RELATED"/>
    <property type="match status" value="1"/>
</dbReference>
<comment type="caution">
    <text evidence="2">The sequence shown here is derived from an EMBL/GenBank/DDBJ whole genome shotgun (WGS) entry which is preliminary data.</text>
</comment>
<dbReference type="AlphaFoldDB" id="A0AAV9U6E9"/>
<evidence type="ECO:0000313" key="2">
    <source>
        <dbReference type="EMBL" id="KAK6334491.1"/>
    </source>
</evidence>
<evidence type="ECO:0000256" key="1">
    <source>
        <dbReference type="SAM" id="MobiDB-lite"/>
    </source>
</evidence>
<dbReference type="GO" id="GO:0003824">
    <property type="term" value="F:catalytic activity"/>
    <property type="evidence" value="ECO:0007669"/>
    <property type="project" value="InterPro"/>
</dbReference>
<dbReference type="GO" id="GO:0009116">
    <property type="term" value="P:nucleoside metabolic process"/>
    <property type="evidence" value="ECO:0007669"/>
    <property type="project" value="InterPro"/>
</dbReference>
<proteinExistence type="predicted"/>
<protein>
    <recommendedName>
        <fullName evidence="4">Nucleoside phosphorylase domain-containing protein</fullName>
    </recommendedName>
</protein>
<dbReference type="Gene3D" id="3.40.50.1580">
    <property type="entry name" value="Nucleoside phosphorylase domain"/>
    <property type="match status" value="1"/>
</dbReference>
<keyword evidence="3" id="KW-1185">Reference proteome</keyword>
<name>A0AAV9U6E9_9PEZI</name>
<gene>
    <name evidence="2" type="ORF">TWF730_003706</name>
</gene>
<evidence type="ECO:0000313" key="3">
    <source>
        <dbReference type="Proteomes" id="UP001373714"/>
    </source>
</evidence>
<dbReference type="Proteomes" id="UP001373714">
    <property type="component" value="Unassembled WGS sequence"/>
</dbReference>
<feature type="region of interest" description="Disordered" evidence="1">
    <location>
        <begin position="333"/>
        <end position="366"/>
    </location>
</feature>
<dbReference type="SUPFAM" id="SSF53167">
    <property type="entry name" value="Purine and uridine phosphorylases"/>
    <property type="match status" value="1"/>
</dbReference>
<dbReference type="InterPro" id="IPR035994">
    <property type="entry name" value="Nucleoside_phosphorylase_sf"/>
</dbReference>
<evidence type="ECO:0008006" key="4">
    <source>
        <dbReference type="Google" id="ProtNLM"/>
    </source>
</evidence>
<dbReference type="EMBL" id="JAVHNS010000015">
    <property type="protein sequence ID" value="KAK6334491.1"/>
    <property type="molecule type" value="Genomic_DNA"/>
</dbReference>
<feature type="region of interest" description="Disordered" evidence="1">
    <location>
        <begin position="1"/>
        <end position="32"/>
    </location>
</feature>
<dbReference type="InterPro" id="IPR053137">
    <property type="entry name" value="NLR-like"/>
</dbReference>
<reference evidence="2 3" key="1">
    <citation type="submission" date="2019-10" db="EMBL/GenBank/DDBJ databases">
        <authorList>
            <person name="Palmer J.M."/>
        </authorList>
    </citation>
    <scope>NUCLEOTIDE SEQUENCE [LARGE SCALE GENOMIC DNA]</scope>
    <source>
        <strain evidence="2 3">TWF730</strain>
    </source>
</reference>
<feature type="compositionally biased region" description="Low complexity" evidence="1">
    <location>
        <begin position="347"/>
        <end position="364"/>
    </location>
</feature>
<dbReference type="PANTHER" id="PTHR46082:SF6">
    <property type="entry name" value="AAA+ ATPASE DOMAIN-CONTAINING PROTEIN-RELATED"/>
    <property type="match status" value="1"/>
</dbReference>